<keyword evidence="5" id="KW-1185">Reference proteome</keyword>
<dbReference type="PANTHER" id="PTHR20883">
    <property type="entry name" value="PHYTANOYL-COA DIOXYGENASE DOMAIN CONTAINING 1"/>
    <property type="match status" value="1"/>
</dbReference>
<dbReference type="SUPFAM" id="SSF51197">
    <property type="entry name" value="Clavaminate synthase-like"/>
    <property type="match status" value="1"/>
</dbReference>
<reference evidence="5" key="1">
    <citation type="journal article" date="2019" name="Int. J. Syst. Evol. Microbiol.">
        <title>The Global Catalogue of Microorganisms (GCM) 10K type strain sequencing project: providing services to taxonomists for standard genome sequencing and annotation.</title>
        <authorList>
            <consortium name="The Broad Institute Genomics Platform"/>
            <consortium name="The Broad Institute Genome Sequencing Center for Infectious Disease"/>
            <person name="Wu L."/>
            <person name="Ma J."/>
        </authorList>
    </citation>
    <scope>NUCLEOTIDE SEQUENCE [LARGE SCALE GENOMIC DNA]</scope>
    <source>
        <strain evidence="5">JCM 3106</strain>
    </source>
</reference>
<dbReference type="EMBL" id="BAAAWD010000028">
    <property type="protein sequence ID" value="GAA3038445.1"/>
    <property type="molecule type" value="Genomic_DNA"/>
</dbReference>
<gene>
    <name evidence="4" type="ORF">GCM10017559_78150</name>
</gene>
<dbReference type="Gene3D" id="2.60.120.620">
    <property type="entry name" value="q2cbj1_9rhob like domain"/>
    <property type="match status" value="1"/>
</dbReference>
<keyword evidence="2" id="KW-0408">Iron</keyword>
<sequence>MTALIRVKPDAAPEEVVEALERDGVVIVEGLADEATMKGLWADLGPDLEASDYCESGYDGHRTRRISSLFARTTHLTPVVTHPLYLGPARTIMQRPVPIWIGRSRIEMTPNIHISATQAIQIDPGQGKQPLHREDTLYLRPHPGPTIRLQLMLAMTDFTAENGATLVIPGSHHWDDERAPRYAESIPAEMPAGSALLFTGGVYHCGGRNDSDRPRVGLTLSLDVANLRQEENQYIAVPREAVLAHPEEVRRLLGYDRCPPGVGWFELQDPHMVLEHDDIAQARAAADLMGLNASRENAVRDDTVRENAVRENTHESVSREGVPGDDASREATRAPRETVDA</sequence>
<feature type="region of interest" description="Disordered" evidence="3">
    <location>
        <begin position="297"/>
        <end position="341"/>
    </location>
</feature>
<feature type="compositionally biased region" description="Basic and acidic residues" evidence="3">
    <location>
        <begin position="297"/>
        <end position="318"/>
    </location>
</feature>
<dbReference type="InterPro" id="IPR008775">
    <property type="entry name" value="Phytyl_CoA_dOase-like"/>
</dbReference>
<name>A0ABP6LBD7_9ACTN</name>
<evidence type="ECO:0000256" key="3">
    <source>
        <dbReference type="SAM" id="MobiDB-lite"/>
    </source>
</evidence>
<keyword evidence="4" id="KW-0560">Oxidoreductase</keyword>
<feature type="compositionally biased region" description="Basic and acidic residues" evidence="3">
    <location>
        <begin position="326"/>
        <end position="341"/>
    </location>
</feature>
<dbReference type="Proteomes" id="UP001499930">
    <property type="component" value="Unassembled WGS sequence"/>
</dbReference>
<dbReference type="RefSeq" id="WP_344906515.1">
    <property type="nucleotide sequence ID" value="NZ_BAAAWD010000028.1"/>
</dbReference>
<evidence type="ECO:0000256" key="2">
    <source>
        <dbReference type="ARBA" id="ARBA00023004"/>
    </source>
</evidence>
<proteinExistence type="predicted"/>
<dbReference type="GO" id="GO:0051213">
    <property type="term" value="F:dioxygenase activity"/>
    <property type="evidence" value="ECO:0007669"/>
    <property type="project" value="UniProtKB-KW"/>
</dbReference>
<accession>A0ABP6LBD7</accession>
<comment type="caution">
    <text evidence="4">The sequence shown here is derived from an EMBL/GenBank/DDBJ whole genome shotgun (WGS) entry which is preliminary data.</text>
</comment>
<keyword evidence="1" id="KW-0479">Metal-binding</keyword>
<dbReference type="Pfam" id="PF05721">
    <property type="entry name" value="PhyH"/>
    <property type="match status" value="1"/>
</dbReference>
<organism evidence="4 5">
    <name type="scientific">Streptosporangium longisporum</name>
    <dbReference type="NCBI Taxonomy" id="46187"/>
    <lineage>
        <taxon>Bacteria</taxon>
        <taxon>Bacillati</taxon>
        <taxon>Actinomycetota</taxon>
        <taxon>Actinomycetes</taxon>
        <taxon>Streptosporangiales</taxon>
        <taxon>Streptosporangiaceae</taxon>
        <taxon>Streptosporangium</taxon>
    </lineage>
</organism>
<evidence type="ECO:0000313" key="4">
    <source>
        <dbReference type="EMBL" id="GAA3038445.1"/>
    </source>
</evidence>
<dbReference type="PANTHER" id="PTHR20883:SF15">
    <property type="entry name" value="PHYTANOYL-COA DIOXYGENASE DOMAIN-CONTAINING PROTEIN 1"/>
    <property type="match status" value="1"/>
</dbReference>
<keyword evidence="4" id="KW-0223">Dioxygenase</keyword>
<protein>
    <submittedName>
        <fullName evidence="4">Phytanoyl-CoA dioxygenase family protein</fullName>
    </submittedName>
</protein>
<evidence type="ECO:0000256" key="1">
    <source>
        <dbReference type="ARBA" id="ARBA00022723"/>
    </source>
</evidence>
<evidence type="ECO:0000313" key="5">
    <source>
        <dbReference type="Proteomes" id="UP001499930"/>
    </source>
</evidence>